<evidence type="ECO:0000313" key="1">
    <source>
        <dbReference type="EMBL" id="CAI9970144.1"/>
    </source>
</evidence>
<proteinExistence type="predicted"/>
<reference evidence="2 3" key="2">
    <citation type="submission" date="2024-07" db="EMBL/GenBank/DDBJ databases">
        <authorList>
            <person name="Akdeniz Z."/>
        </authorList>
    </citation>
    <scope>NUCLEOTIDE SEQUENCE [LARGE SCALE GENOMIC DNA]</scope>
</reference>
<dbReference type="Proteomes" id="UP001642409">
    <property type="component" value="Unassembled WGS sequence"/>
</dbReference>
<keyword evidence="3" id="KW-1185">Reference proteome</keyword>
<organism evidence="1">
    <name type="scientific">Hexamita inflata</name>
    <dbReference type="NCBI Taxonomy" id="28002"/>
    <lineage>
        <taxon>Eukaryota</taxon>
        <taxon>Metamonada</taxon>
        <taxon>Diplomonadida</taxon>
        <taxon>Hexamitidae</taxon>
        <taxon>Hexamitinae</taxon>
        <taxon>Hexamita</taxon>
    </lineage>
</organism>
<protein>
    <submittedName>
        <fullName evidence="2">Hypothetical_protein</fullName>
    </submittedName>
</protein>
<sequence length="106" mass="11856">MYFCKLQSSLNSLQLKHKQSSTLLTSIKILPSLSFAGETDSTRESVNQSATFHNQLVPDFTFKSLKDKLDELDMSMEEDVELFSDEEGIGTAPFQVKIGALCSLFQ</sequence>
<evidence type="ECO:0000313" key="3">
    <source>
        <dbReference type="Proteomes" id="UP001642409"/>
    </source>
</evidence>
<name>A0AA86RCX8_9EUKA</name>
<gene>
    <name evidence="2" type="ORF">HINF_LOCUS21769</name>
    <name evidence="1" type="ORF">HINF_LOCUS57789</name>
</gene>
<dbReference type="AlphaFoldDB" id="A0AA86RCX8"/>
<evidence type="ECO:0000313" key="2">
    <source>
        <dbReference type="EMBL" id="CAL6009786.1"/>
    </source>
</evidence>
<dbReference type="EMBL" id="CAXDID020000060">
    <property type="protein sequence ID" value="CAL6009786.1"/>
    <property type="molecule type" value="Genomic_DNA"/>
</dbReference>
<accession>A0AA86RCX8</accession>
<comment type="caution">
    <text evidence="1">The sequence shown here is derived from an EMBL/GenBank/DDBJ whole genome shotgun (WGS) entry which is preliminary data.</text>
</comment>
<reference evidence="1" key="1">
    <citation type="submission" date="2023-06" db="EMBL/GenBank/DDBJ databases">
        <authorList>
            <person name="Kurt Z."/>
        </authorList>
    </citation>
    <scope>NUCLEOTIDE SEQUENCE</scope>
</reference>
<dbReference type="EMBL" id="CATOUU010001068">
    <property type="protein sequence ID" value="CAI9970144.1"/>
    <property type="molecule type" value="Genomic_DNA"/>
</dbReference>